<comment type="caution">
    <text evidence="2">The sequence shown here is derived from an EMBL/GenBank/DDBJ whole genome shotgun (WGS) entry which is preliminary data.</text>
</comment>
<evidence type="ECO:0000313" key="2">
    <source>
        <dbReference type="EMBL" id="GCA71927.1"/>
    </source>
</evidence>
<organism evidence="2 3">
    <name type="scientific">Microcystis aeruginosa NIES-2519</name>
    <dbReference type="NCBI Taxonomy" id="2303981"/>
    <lineage>
        <taxon>Bacteria</taxon>
        <taxon>Bacillati</taxon>
        <taxon>Cyanobacteriota</taxon>
        <taxon>Cyanophyceae</taxon>
        <taxon>Oscillatoriophycideae</taxon>
        <taxon>Chroococcales</taxon>
        <taxon>Microcystaceae</taxon>
        <taxon>Microcystis</taxon>
    </lineage>
</organism>
<accession>A0A5A5RFH2</accession>
<gene>
    <name evidence="2" type="ORF">MiYa_03473</name>
</gene>
<dbReference type="RefSeq" id="WP_106908335.1">
    <property type="nucleotide sequence ID" value="NZ_BHVO01000074.1"/>
</dbReference>
<dbReference type="EMBL" id="BHVO01000074">
    <property type="protein sequence ID" value="GCA71927.1"/>
    <property type="molecule type" value="Genomic_DNA"/>
</dbReference>
<dbReference type="Proteomes" id="UP000323569">
    <property type="component" value="Unassembled WGS sequence"/>
</dbReference>
<evidence type="ECO:0000313" key="3">
    <source>
        <dbReference type="Proteomes" id="UP000323569"/>
    </source>
</evidence>
<proteinExistence type="predicted"/>
<reference evidence="2 3" key="1">
    <citation type="submission" date="2018-09" db="EMBL/GenBank/DDBJ databases">
        <title>Evolutionary history of phycoerythrin pigmentation in the water bloom-forming cyanobacterium Microcystis aeruginosa.</title>
        <authorList>
            <person name="Tanabe Y."/>
            <person name="Tanabe Y."/>
            <person name="Yamaguchi H."/>
        </authorList>
    </citation>
    <scope>NUCLEOTIDE SEQUENCE [LARGE SCALE GENOMIC DNA]</scope>
    <source>
        <strain evidence="2 3">NIES-2519</strain>
    </source>
</reference>
<dbReference type="Pfam" id="PF01402">
    <property type="entry name" value="RHH_1"/>
    <property type="match status" value="1"/>
</dbReference>
<sequence length="132" mass="15116">MYNVMYIIKLAMVSKIRKQIYIEAEQNNLLKEKARQTGLSEAEIIRQAIDQHIISVNVDPERSRRVNSPTPNLSAWEREKAFIAGLENRPSQPGKRDWQRDDLYSEDFNSGATIEGIHFVNPLNDGGRLSFG</sequence>
<feature type="domain" description="Ribbon-helix-helix protein CopG" evidence="1">
    <location>
        <begin position="20"/>
        <end position="53"/>
    </location>
</feature>
<dbReference type="CDD" id="cd21631">
    <property type="entry name" value="RHH_CopG_NikR-like"/>
    <property type="match status" value="1"/>
</dbReference>
<dbReference type="InterPro" id="IPR002145">
    <property type="entry name" value="CopG"/>
</dbReference>
<evidence type="ECO:0000259" key="1">
    <source>
        <dbReference type="Pfam" id="PF01402"/>
    </source>
</evidence>
<dbReference type="GO" id="GO:0006355">
    <property type="term" value="P:regulation of DNA-templated transcription"/>
    <property type="evidence" value="ECO:0007669"/>
    <property type="project" value="InterPro"/>
</dbReference>
<dbReference type="AlphaFoldDB" id="A0A5A5RFH2"/>
<name>A0A5A5RFH2_MICAE</name>
<protein>
    <recommendedName>
        <fullName evidence="1">Ribbon-helix-helix protein CopG domain-containing protein</fullName>
    </recommendedName>
</protein>